<dbReference type="Gene3D" id="2.10.90.10">
    <property type="entry name" value="Cystine-knot cytokines"/>
    <property type="match status" value="1"/>
</dbReference>
<gene>
    <name evidence="18" type="ORF">QR680_002180</name>
</gene>
<evidence type="ECO:0000256" key="7">
    <source>
        <dbReference type="ARBA" id="ARBA00022553"/>
    </source>
</evidence>
<evidence type="ECO:0000256" key="3">
    <source>
        <dbReference type="ARBA" id="ARBA00007236"/>
    </source>
</evidence>
<feature type="region of interest" description="Disordered" evidence="16">
    <location>
        <begin position="390"/>
        <end position="415"/>
    </location>
</feature>
<keyword evidence="6" id="KW-0964">Secreted</keyword>
<dbReference type="Pfam" id="PF06083">
    <property type="entry name" value="IL17"/>
    <property type="match status" value="1"/>
</dbReference>
<comment type="subcellular location">
    <subcellularLocation>
        <location evidence="1">Cytoplasm</location>
    </subcellularLocation>
    <subcellularLocation>
        <location evidence="2">Secreted</location>
    </subcellularLocation>
</comment>
<evidence type="ECO:0000256" key="14">
    <source>
        <dbReference type="ARBA" id="ARBA00077188"/>
    </source>
</evidence>
<evidence type="ECO:0000256" key="1">
    <source>
        <dbReference type="ARBA" id="ARBA00004496"/>
    </source>
</evidence>
<dbReference type="InterPro" id="IPR051213">
    <property type="entry name" value="START_lipid_transfer"/>
</dbReference>
<dbReference type="SUPFAM" id="SSF55961">
    <property type="entry name" value="Bet v1-like"/>
    <property type="match status" value="1"/>
</dbReference>
<dbReference type="GO" id="GO:0005125">
    <property type="term" value="F:cytokine activity"/>
    <property type="evidence" value="ECO:0007669"/>
    <property type="project" value="InterPro"/>
</dbReference>
<keyword evidence="9" id="KW-0007">Acetylation</keyword>
<evidence type="ECO:0000256" key="9">
    <source>
        <dbReference type="ARBA" id="ARBA00022990"/>
    </source>
</evidence>
<name>A0AA39H1N1_9BILA</name>
<dbReference type="InterPro" id="IPR029034">
    <property type="entry name" value="Cystine-knot_cytokine"/>
</dbReference>
<evidence type="ECO:0000256" key="13">
    <source>
        <dbReference type="ARBA" id="ARBA00069061"/>
    </source>
</evidence>
<keyword evidence="4" id="KW-0813">Transport</keyword>
<dbReference type="InterPro" id="IPR002913">
    <property type="entry name" value="START_lipid-bd_dom"/>
</dbReference>
<keyword evidence="10" id="KW-0445">Lipid transport</keyword>
<comment type="caution">
    <text evidence="18">The sequence shown here is derived from an EMBL/GenBank/DDBJ whole genome shotgun (WGS) entry which is preliminary data.</text>
</comment>
<dbReference type="AlphaFoldDB" id="A0AA39H1N1"/>
<organism evidence="18 19">
    <name type="scientific">Steinernema hermaphroditum</name>
    <dbReference type="NCBI Taxonomy" id="289476"/>
    <lineage>
        <taxon>Eukaryota</taxon>
        <taxon>Metazoa</taxon>
        <taxon>Ecdysozoa</taxon>
        <taxon>Nematoda</taxon>
        <taxon>Chromadorea</taxon>
        <taxon>Rhabditida</taxon>
        <taxon>Tylenchina</taxon>
        <taxon>Panagrolaimomorpha</taxon>
        <taxon>Strongyloidoidea</taxon>
        <taxon>Steinernematidae</taxon>
        <taxon>Steinernema</taxon>
    </lineage>
</organism>
<protein>
    <recommendedName>
        <fullName evidence="13">Phosphatidylcholine transfer protein</fullName>
    </recommendedName>
    <alternativeName>
        <fullName evidence="15">START domain-containing protein 2</fullName>
    </alternativeName>
    <alternativeName>
        <fullName evidence="14">StAR-related lipid transfer protein 2</fullName>
    </alternativeName>
</protein>
<dbReference type="PANTHER" id="PTHR19308:SF8">
    <property type="entry name" value="STAR-RELATED LIPID TRANSFER PROTEIN 7, MITOCHONDRIAL"/>
    <property type="match status" value="1"/>
</dbReference>
<evidence type="ECO:0000256" key="6">
    <source>
        <dbReference type="ARBA" id="ARBA00022525"/>
    </source>
</evidence>
<comment type="subunit">
    <text evidence="12">Interacts with ACOT13/THEM2.</text>
</comment>
<dbReference type="Proteomes" id="UP001175271">
    <property type="component" value="Unassembled WGS sequence"/>
</dbReference>
<keyword evidence="19" id="KW-1185">Reference proteome</keyword>
<dbReference type="Pfam" id="PF01852">
    <property type="entry name" value="START"/>
    <property type="match status" value="1"/>
</dbReference>
<dbReference type="EMBL" id="JAUCMV010000005">
    <property type="protein sequence ID" value="KAK0397583.1"/>
    <property type="molecule type" value="Genomic_DNA"/>
</dbReference>
<dbReference type="InterPro" id="IPR010345">
    <property type="entry name" value="IL-17_fam"/>
</dbReference>
<dbReference type="GO" id="GO:0008289">
    <property type="term" value="F:lipid binding"/>
    <property type="evidence" value="ECO:0007669"/>
    <property type="project" value="UniProtKB-KW"/>
</dbReference>
<sequence length="415" mass="47605">MSVISSEAPLRERALCKFEYILNYNPKRIPAALTEVKCSCARPSTRLVGKRIFECEPLRYQVRVLLFDDQCNTFSEHVETIALACIPVVQANANADGDADFMVPIAAAIPTLFALWRKRNENPLVHLPEFAVDLLQSSKSYPFFNRLEQNFRRFRCNVGTPRFLLALSAGFSFREGGFSESDVEQIQSTAFGGLDETVSEEDGWEPLVIEEHLRVHRRKLHGHDNLYEYRCAGSYFDITPENFLDAQNDVEYRRKWDGNVISLEILASDSHTDSKVIRWIAKFPFPMYAREYVYVRRQHYDEQKKRVMVISKSLDTDQYPVSGNYVRVLVYASTMVVRAHTDFNKDGLDYVLTYCDNPEASIPTTAYNWIVNHGGPYFLKQVYAAAKELEASKQPQRPRKSHAVISNNVETPNIA</sequence>
<evidence type="ECO:0000256" key="11">
    <source>
        <dbReference type="ARBA" id="ARBA00023121"/>
    </source>
</evidence>
<dbReference type="GO" id="GO:0006869">
    <property type="term" value="P:lipid transport"/>
    <property type="evidence" value="ECO:0007669"/>
    <property type="project" value="UniProtKB-KW"/>
</dbReference>
<evidence type="ECO:0000256" key="16">
    <source>
        <dbReference type="SAM" id="MobiDB-lite"/>
    </source>
</evidence>
<reference evidence="18" key="1">
    <citation type="submission" date="2023-06" db="EMBL/GenBank/DDBJ databases">
        <title>Genomic analysis of the entomopathogenic nematode Steinernema hermaphroditum.</title>
        <authorList>
            <person name="Schwarz E.M."/>
            <person name="Heppert J.K."/>
            <person name="Baniya A."/>
            <person name="Schwartz H.T."/>
            <person name="Tan C.-H."/>
            <person name="Antoshechkin I."/>
            <person name="Sternberg P.W."/>
            <person name="Goodrich-Blair H."/>
            <person name="Dillman A.R."/>
        </authorList>
    </citation>
    <scope>NUCLEOTIDE SEQUENCE</scope>
    <source>
        <strain evidence="18">PS9179</strain>
        <tissue evidence="18">Whole animal</tissue>
    </source>
</reference>
<dbReference type="InterPro" id="IPR023393">
    <property type="entry name" value="START-like_dom_sf"/>
</dbReference>
<dbReference type="FunFam" id="3.30.530.20:FF:000017">
    <property type="entry name" value="Phosphatidylcholine transfer protein, putative"/>
    <property type="match status" value="1"/>
</dbReference>
<keyword evidence="11" id="KW-0446">Lipid-binding</keyword>
<dbReference type="GO" id="GO:0005576">
    <property type="term" value="C:extracellular region"/>
    <property type="evidence" value="ECO:0007669"/>
    <property type="project" value="UniProtKB-SubCell"/>
</dbReference>
<evidence type="ECO:0000313" key="18">
    <source>
        <dbReference type="EMBL" id="KAK0397583.1"/>
    </source>
</evidence>
<evidence type="ECO:0000313" key="19">
    <source>
        <dbReference type="Proteomes" id="UP001175271"/>
    </source>
</evidence>
<evidence type="ECO:0000256" key="8">
    <source>
        <dbReference type="ARBA" id="ARBA00022729"/>
    </source>
</evidence>
<dbReference type="PROSITE" id="PS50848">
    <property type="entry name" value="START"/>
    <property type="match status" value="1"/>
</dbReference>
<evidence type="ECO:0000256" key="4">
    <source>
        <dbReference type="ARBA" id="ARBA00022448"/>
    </source>
</evidence>
<keyword evidence="8" id="KW-0732">Signal</keyword>
<feature type="domain" description="START" evidence="17">
    <location>
        <begin position="199"/>
        <end position="391"/>
    </location>
</feature>
<dbReference type="SUPFAM" id="SSF57501">
    <property type="entry name" value="Cystine-knot cytokines"/>
    <property type="match status" value="1"/>
</dbReference>
<comment type="similarity">
    <text evidence="3">Belongs to the IL-17 family.</text>
</comment>
<keyword evidence="7" id="KW-0597">Phosphoprotein</keyword>
<feature type="compositionally biased region" description="Polar residues" evidence="16">
    <location>
        <begin position="404"/>
        <end position="415"/>
    </location>
</feature>
<keyword evidence="5" id="KW-0963">Cytoplasm</keyword>
<evidence type="ECO:0000256" key="2">
    <source>
        <dbReference type="ARBA" id="ARBA00004613"/>
    </source>
</evidence>
<evidence type="ECO:0000256" key="10">
    <source>
        <dbReference type="ARBA" id="ARBA00023055"/>
    </source>
</evidence>
<accession>A0AA39H1N1</accession>
<evidence type="ECO:0000256" key="15">
    <source>
        <dbReference type="ARBA" id="ARBA00079049"/>
    </source>
</evidence>
<evidence type="ECO:0000256" key="5">
    <source>
        <dbReference type="ARBA" id="ARBA00022490"/>
    </source>
</evidence>
<dbReference type="Gene3D" id="3.30.530.20">
    <property type="match status" value="1"/>
</dbReference>
<dbReference type="PANTHER" id="PTHR19308">
    <property type="entry name" value="PHOSPHATIDYLCHOLINE TRANSFER PROTEIN"/>
    <property type="match status" value="1"/>
</dbReference>
<evidence type="ECO:0000259" key="17">
    <source>
        <dbReference type="PROSITE" id="PS50848"/>
    </source>
</evidence>
<evidence type="ECO:0000256" key="12">
    <source>
        <dbReference type="ARBA" id="ARBA00063535"/>
    </source>
</evidence>
<dbReference type="SMART" id="SM00234">
    <property type="entry name" value="START"/>
    <property type="match status" value="1"/>
</dbReference>
<dbReference type="GO" id="GO:0005829">
    <property type="term" value="C:cytosol"/>
    <property type="evidence" value="ECO:0007669"/>
    <property type="project" value="UniProtKB-ARBA"/>
</dbReference>
<proteinExistence type="inferred from homology"/>